<organism evidence="22 23">
    <name type="scientific">Caenorhabditis angaria</name>
    <dbReference type="NCBI Taxonomy" id="860376"/>
    <lineage>
        <taxon>Eukaryota</taxon>
        <taxon>Metazoa</taxon>
        <taxon>Ecdysozoa</taxon>
        <taxon>Nematoda</taxon>
        <taxon>Chromadorea</taxon>
        <taxon>Rhabditida</taxon>
        <taxon>Rhabditina</taxon>
        <taxon>Rhabditomorpha</taxon>
        <taxon>Rhabditoidea</taxon>
        <taxon>Rhabditidae</taxon>
        <taxon>Peloderinae</taxon>
        <taxon>Caenorhabditis</taxon>
    </lineage>
</organism>
<evidence type="ECO:0000256" key="16">
    <source>
        <dbReference type="ARBA" id="ARBA00066592"/>
    </source>
</evidence>
<evidence type="ECO:0000256" key="3">
    <source>
        <dbReference type="ARBA" id="ARBA00001936"/>
    </source>
</evidence>
<evidence type="ECO:0000256" key="10">
    <source>
        <dbReference type="ARBA" id="ARBA00031418"/>
    </source>
</evidence>
<evidence type="ECO:0000313" key="22">
    <source>
        <dbReference type="EMBL" id="CAI5439061.1"/>
    </source>
</evidence>
<comment type="function">
    <text evidence="14">Catalyzes the synthesis of D-serine from L-serine. D-serine is a key coagonist with glutamate at NMDA receptors. Has dehydratase activity towards both L-serine and D-serine.</text>
</comment>
<evidence type="ECO:0000256" key="14">
    <source>
        <dbReference type="ARBA" id="ARBA00056426"/>
    </source>
</evidence>
<dbReference type="AlphaFoldDB" id="A0A9P1I6Q4"/>
<dbReference type="PANTHER" id="PTHR43050:SF1">
    <property type="entry name" value="SERINE RACEMASE"/>
    <property type="match status" value="1"/>
</dbReference>
<sequence>MISPEISLGEMRNAHQKTSNILHKTPILTSENIDKIVGAHVFFKCEHLQKTGSFKARGALNSAILAKEKFAADGVIAHSSGNHGQALAWAAREIGLKCSLVVPKNAPASKSAAMFEYGADVVYCEPTATAREQTCQKLAKELGFYNVEPFNCASMINGHASLGFEILDQIGDKIDSIFLSVGGGGMASSIAFCIGNLRPDINIYLVEPEQKKLNDLLSNDVICPVDTLNTIADGVRVARIGSLCQPILKQFCNHKVISVSENEIREAVKLIWTRLKQRVEPTAALAFAGIAFHRPAHVKNAAVILCGGNVDIDFIP</sequence>
<evidence type="ECO:0000259" key="21">
    <source>
        <dbReference type="Pfam" id="PF00291"/>
    </source>
</evidence>
<dbReference type="EC" id="5.1.1.18" evidence="16"/>
<evidence type="ECO:0000256" key="18">
    <source>
        <dbReference type="ARBA" id="ARBA00076108"/>
    </source>
</evidence>
<evidence type="ECO:0000256" key="20">
    <source>
        <dbReference type="ARBA" id="ARBA00081761"/>
    </source>
</evidence>
<dbReference type="FunFam" id="3.40.50.1100:FF:000041">
    <property type="entry name" value="Threonine ammonia-lyase, variant"/>
    <property type="match status" value="1"/>
</dbReference>
<evidence type="ECO:0000256" key="17">
    <source>
        <dbReference type="ARBA" id="ARBA00070760"/>
    </source>
</evidence>
<dbReference type="CDD" id="cd01562">
    <property type="entry name" value="Thr-dehyd"/>
    <property type="match status" value="1"/>
</dbReference>
<dbReference type="SUPFAM" id="SSF53686">
    <property type="entry name" value="Tryptophan synthase beta subunit-like PLP-dependent enzymes"/>
    <property type="match status" value="1"/>
</dbReference>
<dbReference type="PROSITE" id="PS00165">
    <property type="entry name" value="DEHYDRATASE_SER_THR"/>
    <property type="match status" value="1"/>
</dbReference>
<dbReference type="InterPro" id="IPR001926">
    <property type="entry name" value="TrpB-like_PALP"/>
</dbReference>
<dbReference type="GO" id="GO:0008721">
    <property type="term" value="F:D-serine ammonia-lyase activity"/>
    <property type="evidence" value="ECO:0007669"/>
    <property type="project" value="UniProtKB-EC"/>
</dbReference>
<evidence type="ECO:0000256" key="12">
    <source>
        <dbReference type="ARBA" id="ARBA00050422"/>
    </source>
</evidence>
<feature type="domain" description="Tryptophan synthase beta chain-like PALP" evidence="21">
    <location>
        <begin position="22"/>
        <end position="306"/>
    </location>
</feature>
<dbReference type="InterPro" id="IPR036052">
    <property type="entry name" value="TrpB-like_PALP_sf"/>
</dbReference>
<dbReference type="EMBL" id="CANHGI010000001">
    <property type="protein sequence ID" value="CAI5439061.1"/>
    <property type="molecule type" value="Genomic_DNA"/>
</dbReference>
<evidence type="ECO:0000256" key="7">
    <source>
        <dbReference type="ARBA" id="ARBA00022842"/>
    </source>
</evidence>
<comment type="catalytic activity">
    <reaction evidence="12">
        <text>D-serine = pyruvate + NH4(+)</text>
        <dbReference type="Rhea" id="RHEA:13977"/>
        <dbReference type="ChEBI" id="CHEBI:15361"/>
        <dbReference type="ChEBI" id="CHEBI:28938"/>
        <dbReference type="ChEBI" id="CHEBI:35247"/>
        <dbReference type="EC" id="4.3.1.18"/>
    </reaction>
</comment>
<dbReference type="Gene3D" id="3.40.50.1100">
    <property type="match status" value="2"/>
</dbReference>
<dbReference type="OrthoDB" id="4418812at2759"/>
<evidence type="ECO:0000256" key="15">
    <source>
        <dbReference type="ARBA" id="ARBA00066349"/>
    </source>
</evidence>
<dbReference type="EC" id="4.3.1.17" evidence="6"/>
<evidence type="ECO:0000256" key="2">
    <source>
        <dbReference type="ARBA" id="ARBA00001933"/>
    </source>
</evidence>
<evidence type="ECO:0000313" key="23">
    <source>
        <dbReference type="Proteomes" id="UP001152747"/>
    </source>
</evidence>
<comment type="cofactor">
    <cofactor evidence="4">
        <name>Mg(2+)</name>
        <dbReference type="ChEBI" id="CHEBI:18420"/>
    </cofactor>
</comment>
<dbReference type="PANTHER" id="PTHR43050">
    <property type="entry name" value="SERINE / THREONINE RACEMASE FAMILY MEMBER"/>
    <property type="match status" value="1"/>
</dbReference>
<reference evidence="22" key="1">
    <citation type="submission" date="2022-11" db="EMBL/GenBank/DDBJ databases">
        <authorList>
            <person name="Kikuchi T."/>
        </authorList>
    </citation>
    <scope>NUCLEOTIDE SEQUENCE</scope>
    <source>
        <strain evidence="22">PS1010</strain>
    </source>
</reference>
<dbReference type="Proteomes" id="UP001152747">
    <property type="component" value="Unassembled WGS sequence"/>
</dbReference>
<dbReference type="GO" id="GO:0030170">
    <property type="term" value="F:pyridoxal phosphate binding"/>
    <property type="evidence" value="ECO:0007669"/>
    <property type="project" value="InterPro"/>
</dbReference>
<evidence type="ECO:0000256" key="11">
    <source>
        <dbReference type="ARBA" id="ARBA00049406"/>
    </source>
</evidence>
<dbReference type="GO" id="GO:0000287">
    <property type="term" value="F:magnesium ion binding"/>
    <property type="evidence" value="ECO:0007669"/>
    <property type="project" value="TreeGrafter"/>
</dbReference>
<keyword evidence="8" id="KW-0663">Pyridoxal phosphate</keyword>
<comment type="cofactor">
    <cofactor evidence="2">
        <name>pyridoxal 5'-phosphate</name>
        <dbReference type="ChEBI" id="CHEBI:597326"/>
    </cofactor>
</comment>
<gene>
    <name evidence="22" type="ORF">CAMP_LOCUS1698</name>
</gene>
<evidence type="ECO:0000256" key="8">
    <source>
        <dbReference type="ARBA" id="ARBA00022898"/>
    </source>
</evidence>
<dbReference type="GO" id="GO:0006563">
    <property type="term" value="P:L-serine metabolic process"/>
    <property type="evidence" value="ECO:0007669"/>
    <property type="project" value="UniProtKB-ARBA"/>
</dbReference>
<comment type="catalytic activity">
    <reaction evidence="13">
        <text>L-serine = D-serine</text>
        <dbReference type="Rhea" id="RHEA:10980"/>
        <dbReference type="ChEBI" id="CHEBI:33384"/>
        <dbReference type="ChEBI" id="CHEBI:35247"/>
        <dbReference type="EC" id="5.1.1.18"/>
    </reaction>
</comment>
<dbReference type="InterPro" id="IPR000634">
    <property type="entry name" value="Ser/Thr_deHydtase_PyrdxlP-BS"/>
</dbReference>
<dbReference type="GO" id="GO:0003941">
    <property type="term" value="F:L-serine ammonia-lyase activity"/>
    <property type="evidence" value="ECO:0007669"/>
    <property type="project" value="UniProtKB-EC"/>
</dbReference>
<protein>
    <recommendedName>
        <fullName evidence="17">Serine racemase</fullName>
        <ecNumber evidence="6">4.3.1.17</ecNumber>
        <ecNumber evidence="15">4.3.1.18</ecNumber>
        <ecNumber evidence="16">5.1.1.18</ecNumber>
    </recommendedName>
    <alternativeName>
        <fullName evidence="18">D-serine ammonia-lyase</fullName>
    </alternativeName>
    <alternativeName>
        <fullName evidence="20">D-serine dehydratase</fullName>
    </alternativeName>
    <alternativeName>
        <fullName evidence="19">L-serine ammonia-lyase</fullName>
    </alternativeName>
    <alternativeName>
        <fullName evidence="10">L-serine dehydratase</fullName>
    </alternativeName>
</protein>
<comment type="similarity">
    <text evidence="5">Belongs to the serine/threonine dehydratase family.</text>
</comment>
<dbReference type="GO" id="GO:0070179">
    <property type="term" value="P:D-serine biosynthetic process"/>
    <property type="evidence" value="ECO:0007669"/>
    <property type="project" value="TreeGrafter"/>
</dbReference>
<evidence type="ECO:0000256" key="1">
    <source>
        <dbReference type="ARBA" id="ARBA00001913"/>
    </source>
</evidence>
<evidence type="ECO:0000256" key="13">
    <source>
        <dbReference type="ARBA" id="ARBA00051769"/>
    </source>
</evidence>
<keyword evidence="9" id="KW-0456">Lyase</keyword>
<comment type="catalytic activity">
    <reaction evidence="11">
        <text>L-serine = pyruvate + NH4(+)</text>
        <dbReference type="Rhea" id="RHEA:19169"/>
        <dbReference type="ChEBI" id="CHEBI:15361"/>
        <dbReference type="ChEBI" id="CHEBI:28938"/>
        <dbReference type="ChEBI" id="CHEBI:33384"/>
        <dbReference type="EC" id="4.3.1.17"/>
    </reaction>
</comment>
<dbReference type="EC" id="4.3.1.18" evidence="15"/>
<name>A0A9P1I6Q4_9PELO</name>
<dbReference type="GO" id="GO:0005524">
    <property type="term" value="F:ATP binding"/>
    <property type="evidence" value="ECO:0007669"/>
    <property type="project" value="TreeGrafter"/>
</dbReference>
<keyword evidence="7" id="KW-0460">Magnesium</keyword>
<proteinExistence type="inferred from homology"/>
<accession>A0A9P1I6Q4</accession>
<comment type="cofactor">
    <cofactor evidence="1">
        <name>Ca(2+)</name>
        <dbReference type="ChEBI" id="CHEBI:29108"/>
    </cofactor>
</comment>
<evidence type="ECO:0000256" key="4">
    <source>
        <dbReference type="ARBA" id="ARBA00001946"/>
    </source>
</evidence>
<evidence type="ECO:0000256" key="6">
    <source>
        <dbReference type="ARBA" id="ARBA00012093"/>
    </source>
</evidence>
<dbReference type="Pfam" id="PF00291">
    <property type="entry name" value="PALP"/>
    <property type="match status" value="1"/>
</dbReference>
<comment type="caution">
    <text evidence="22">The sequence shown here is derived from an EMBL/GenBank/DDBJ whole genome shotgun (WGS) entry which is preliminary data.</text>
</comment>
<dbReference type="GO" id="GO:0018114">
    <property type="term" value="F:threonine racemase activity"/>
    <property type="evidence" value="ECO:0007669"/>
    <property type="project" value="TreeGrafter"/>
</dbReference>
<comment type="cofactor">
    <cofactor evidence="3">
        <name>Mn(2+)</name>
        <dbReference type="ChEBI" id="CHEBI:29035"/>
    </cofactor>
</comment>
<evidence type="ECO:0000256" key="19">
    <source>
        <dbReference type="ARBA" id="ARBA00081060"/>
    </source>
</evidence>
<dbReference type="GO" id="GO:0030378">
    <property type="term" value="F:serine racemase activity"/>
    <property type="evidence" value="ECO:0007669"/>
    <property type="project" value="UniProtKB-EC"/>
</dbReference>
<keyword evidence="23" id="KW-1185">Reference proteome</keyword>
<evidence type="ECO:0000256" key="9">
    <source>
        <dbReference type="ARBA" id="ARBA00023239"/>
    </source>
</evidence>
<evidence type="ECO:0000256" key="5">
    <source>
        <dbReference type="ARBA" id="ARBA00010869"/>
    </source>
</evidence>